<evidence type="ECO:0000313" key="2">
    <source>
        <dbReference type="EMBL" id="GAB63089.1"/>
    </source>
</evidence>
<dbReference type="Proteomes" id="UP000002985">
    <property type="component" value="Unassembled WGS sequence"/>
</dbReference>
<dbReference type="EMBL" id="BAFH01000003">
    <property type="protein sequence ID" value="GAB63089.1"/>
    <property type="molecule type" value="Genomic_DNA"/>
</dbReference>
<keyword evidence="3" id="KW-1185">Reference proteome</keyword>
<feature type="domain" description="HicB-like antitoxin of toxin-antitoxin system" evidence="1">
    <location>
        <begin position="3"/>
        <end position="121"/>
    </location>
</feature>
<accession>I3IMZ4</accession>
<dbReference type="eggNOG" id="COG1598">
    <property type="taxonomic scope" value="Bacteria"/>
</dbReference>
<dbReference type="InterPro" id="IPR031807">
    <property type="entry name" value="HicB-like"/>
</dbReference>
<sequence>MYFPVVIHKDKKSGYGVTIPDIPGCFTVGDTLDEALANIQEAVECHLEGETEVPKPSSIDKYMQHSNYKGGVWVLVDIDLSFMSGKAVRINITVPERILRKIDKAAKKRGVPRSVFLVDAASKIAES</sequence>
<dbReference type="SUPFAM" id="SSF143100">
    <property type="entry name" value="TTHA1013/TTHA0281-like"/>
    <property type="match status" value="1"/>
</dbReference>
<dbReference type="CDD" id="cd22231">
    <property type="entry name" value="RHH_NikR_HicB-like"/>
    <property type="match status" value="1"/>
</dbReference>
<dbReference type="InterPro" id="IPR051404">
    <property type="entry name" value="TA_system_antitoxin"/>
</dbReference>
<dbReference type="OrthoDB" id="5419659at2"/>
<dbReference type="PANTHER" id="PTHR34504:SF2">
    <property type="entry name" value="UPF0150 PROTEIN SSL0259"/>
    <property type="match status" value="1"/>
</dbReference>
<dbReference type="AlphaFoldDB" id="I3IMZ4"/>
<gene>
    <name evidence="2" type="ORF">KSU1_C1493</name>
</gene>
<evidence type="ECO:0000259" key="1">
    <source>
        <dbReference type="Pfam" id="PF15919"/>
    </source>
</evidence>
<dbReference type="InterPro" id="IPR035069">
    <property type="entry name" value="TTHA1013/TTHA0281-like"/>
</dbReference>
<comment type="caution">
    <text evidence="2">The sequence shown here is derived from an EMBL/GenBank/DDBJ whole genome shotgun (WGS) entry which is preliminary data.</text>
</comment>
<reference evidence="2 3" key="1">
    <citation type="journal article" date="2012" name="FEBS Lett.">
        <title>Anammox organism KSU-1 expresses a NirK-type copper-containing nitrite reductase instead of a NirS-type with cytochrome cd1.</title>
        <authorList>
            <person name="Hira D."/>
            <person name="Toh H."/>
            <person name="Migita C.T."/>
            <person name="Okubo H."/>
            <person name="Nishiyama T."/>
            <person name="Hattori M."/>
            <person name="Furukawa K."/>
            <person name="Fujii T."/>
        </authorList>
    </citation>
    <scope>NUCLEOTIDE SEQUENCE [LARGE SCALE GENOMIC DNA]</scope>
</reference>
<dbReference type="InterPro" id="IPR010985">
    <property type="entry name" value="Ribbon_hlx_hlx"/>
</dbReference>
<dbReference type="Gene3D" id="3.30.160.250">
    <property type="match status" value="1"/>
</dbReference>
<evidence type="ECO:0000313" key="3">
    <source>
        <dbReference type="Proteomes" id="UP000002985"/>
    </source>
</evidence>
<organism evidence="2 3">
    <name type="scientific">Candidatus Jettenia caeni</name>
    <dbReference type="NCBI Taxonomy" id="247490"/>
    <lineage>
        <taxon>Bacteria</taxon>
        <taxon>Pseudomonadati</taxon>
        <taxon>Planctomycetota</taxon>
        <taxon>Candidatus Brocadiia</taxon>
        <taxon>Candidatus Brocadiales</taxon>
        <taxon>Candidatus Brocadiaceae</taxon>
        <taxon>Candidatus Jettenia</taxon>
    </lineage>
</organism>
<name>I3IMZ4_9BACT</name>
<dbReference type="GO" id="GO:0006355">
    <property type="term" value="P:regulation of DNA-templated transcription"/>
    <property type="evidence" value="ECO:0007669"/>
    <property type="project" value="InterPro"/>
</dbReference>
<proteinExistence type="predicted"/>
<dbReference type="Pfam" id="PF15919">
    <property type="entry name" value="HicB_lk_antitox"/>
    <property type="match status" value="1"/>
</dbReference>
<dbReference type="PANTHER" id="PTHR34504">
    <property type="entry name" value="ANTITOXIN HICB"/>
    <property type="match status" value="1"/>
</dbReference>
<dbReference type="SUPFAM" id="SSF47598">
    <property type="entry name" value="Ribbon-helix-helix"/>
    <property type="match status" value="1"/>
</dbReference>
<dbReference type="STRING" id="247490.KSU1_C1493"/>
<protein>
    <recommendedName>
        <fullName evidence="1">HicB-like antitoxin of toxin-antitoxin system domain-containing protein</fullName>
    </recommendedName>
</protein>